<dbReference type="RefSeq" id="WP_234863144.1">
    <property type="nucleotide sequence ID" value="NZ_JAKEVZ010000028.1"/>
</dbReference>
<dbReference type="Pfam" id="PF00211">
    <property type="entry name" value="Guanylate_cyc"/>
    <property type="match status" value="1"/>
</dbReference>
<protein>
    <submittedName>
        <fullName evidence="10">Tetratricopeptide repeat protein</fullName>
    </submittedName>
</protein>
<evidence type="ECO:0000256" key="1">
    <source>
        <dbReference type="ARBA" id="ARBA00004370"/>
    </source>
</evidence>
<dbReference type="PANTHER" id="PTHR11920:SF335">
    <property type="entry name" value="GUANYLATE CYCLASE"/>
    <property type="match status" value="1"/>
</dbReference>
<evidence type="ECO:0000259" key="9">
    <source>
        <dbReference type="PROSITE" id="PS50125"/>
    </source>
</evidence>
<dbReference type="EMBL" id="JAKEVZ010000028">
    <property type="protein sequence ID" value="MCF1753346.1"/>
    <property type="molecule type" value="Genomic_DNA"/>
</dbReference>
<proteinExistence type="inferred from homology"/>
<keyword evidence="3" id="KW-0547">Nucleotide-binding</keyword>
<dbReference type="Gene3D" id="3.30.70.1230">
    <property type="entry name" value="Nucleotide cyclase"/>
    <property type="match status" value="1"/>
</dbReference>
<dbReference type="SMART" id="SM00044">
    <property type="entry name" value="CYCc"/>
    <property type="match status" value="1"/>
</dbReference>
<dbReference type="Pfam" id="PF13181">
    <property type="entry name" value="TPR_8"/>
    <property type="match status" value="1"/>
</dbReference>
<gene>
    <name evidence="10" type="ORF">L0U89_19960</name>
</gene>
<dbReference type="SUPFAM" id="SSF55073">
    <property type="entry name" value="Nucleotide cyclase"/>
    <property type="match status" value="1"/>
</dbReference>
<keyword evidence="4 8" id="KW-1133">Transmembrane helix</keyword>
<comment type="subcellular location">
    <subcellularLocation>
        <location evidence="1">Membrane</location>
    </subcellularLocation>
</comment>
<keyword evidence="2 8" id="KW-0812">Transmembrane</keyword>
<accession>A0ABS9C093</accession>
<comment type="caution">
    <text evidence="10">The sequence shown here is derived from an EMBL/GenBank/DDBJ whole genome shotgun (WGS) entry which is preliminary data.</text>
</comment>
<evidence type="ECO:0000313" key="11">
    <source>
        <dbReference type="Proteomes" id="UP001201449"/>
    </source>
</evidence>
<evidence type="ECO:0000256" key="3">
    <source>
        <dbReference type="ARBA" id="ARBA00022741"/>
    </source>
</evidence>
<dbReference type="InterPro" id="IPR018297">
    <property type="entry name" value="A/G_cyclase_CS"/>
</dbReference>
<dbReference type="SUPFAM" id="SSF48452">
    <property type="entry name" value="TPR-like"/>
    <property type="match status" value="2"/>
</dbReference>
<reference evidence="10 11" key="1">
    <citation type="submission" date="2022-01" db="EMBL/GenBank/DDBJ databases">
        <title>Mariniradius saccharolyticus sp. nov., isolated from sediment of a river.</title>
        <authorList>
            <person name="Liu H."/>
        </authorList>
    </citation>
    <scope>NUCLEOTIDE SEQUENCE [LARGE SCALE GENOMIC DNA]</scope>
    <source>
        <strain evidence="10 11">RY-2</strain>
    </source>
</reference>
<feature type="transmembrane region" description="Helical" evidence="8">
    <location>
        <begin position="359"/>
        <end position="382"/>
    </location>
</feature>
<dbReference type="InterPro" id="IPR019734">
    <property type="entry name" value="TPR_rpt"/>
</dbReference>
<dbReference type="Gene3D" id="1.25.40.10">
    <property type="entry name" value="Tetratricopeptide repeat domain"/>
    <property type="match status" value="1"/>
</dbReference>
<evidence type="ECO:0000256" key="2">
    <source>
        <dbReference type="ARBA" id="ARBA00022692"/>
    </source>
</evidence>
<dbReference type="Pfam" id="PF13424">
    <property type="entry name" value="TPR_12"/>
    <property type="match status" value="1"/>
</dbReference>
<dbReference type="InterPro" id="IPR011990">
    <property type="entry name" value="TPR-like_helical_dom_sf"/>
</dbReference>
<evidence type="ECO:0000256" key="5">
    <source>
        <dbReference type="ARBA" id="ARBA00023136"/>
    </source>
</evidence>
<dbReference type="InterPro" id="IPR050401">
    <property type="entry name" value="Cyclic_nucleotide_synthase"/>
</dbReference>
<dbReference type="PROSITE" id="PS00452">
    <property type="entry name" value="GUANYLATE_CYCLASE_1"/>
    <property type="match status" value="1"/>
</dbReference>
<evidence type="ECO:0000256" key="8">
    <source>
        <dbReference type="SAM" id="Phobius"/>
    </source>
</evidence>
<keyword evidence="5 8" id="KW-0472">Membrane</keyword>
<comment type="similarity">
    <text evidence="7">Belongs to the adenylyl cyclase class-4/guanylyl cyclase family.</text>
</comment>
<dbReference type="PANTHER" id="PTHR11920">
    <property type="entry name" value="GUANYLYL CYCLASE"/>
    <property type="match status" value="1"/>
</dbReference>
<organism evidence="10 11">
    <name type="scientific">Mariniradius sediminis</name>
    <dbReference type="NCBI Taxonomy" id="2909237"/>
    <lineage>
        <taxon>Bacteria</taxon>
        <taxon>Pseudomonadati</taxon>
        <taxon>Bacteroidota</taxon>
        <taxon>Cytophagia</taxon>
        <taxon>Cytophagales</taxon>
        <taxon>Cyclobacteriaceae</taxon>
        <taxon>Mariniradius</taxon>
    </lineage>
</organism>
<dbReference type="PROSITE" id="PS50125">
    <property type="entry name" value="GUANYLATE_CYCLASE_2"/>
    <property type="match status" value="1"/>
</dbReference>
<evidence type="ECO:0000313" key="10">
    <source>
        <dbReference type="EMBL" id="MCF1753346.1"/>
    </source>
</evidence>
<dbReference type="InterPro" id="IPR001054">
    <property type="entry name" value="A/G_cyclase"/>
</dbReference>
<keyword evidence="6 7" id="KW-0456">Lyase</keyword>
<evidence type="ECO:0000256" key="7">
    <source>
        <dbReference type="RuleBase" id="RU000405"/>
    </source>
</evidence>
<dbReference type="CDD" id="cd07302">
    <property type="entry name" value="CHD"/>
    <property type="match status" value="1"/>
</dbReference>
<dbReference type="Proteomes" id="UP001201449">
    <property type="component" value="Unassembled WGS sequence"/>
</dbReference>
<sequence length="596" mass="67442">MPKPIERTVRYFLLAVLCCVFIQSISAQDQKLADSLAVIYGENNLSDDERLELLRNLSFNEMRDLSLGLKYAEELISLSEKLGNDLYLSRGYLQKGNKIRYQGNFEQALDAYFKSAEAAKKADFKVGEGSAYIAIADIYSFSNNPANALLYYYQAISTLRMTSDSVNLASAILNLGDEHMNLKNYDSALVHFSESKIIFDKVDYPAGKAISLGNLGMVYANIGKSDLAESNINEAILVLEASGNYHPICTYLISMSDIYTGKGENEKALAYAKRSLSLAQLHKLKEQMSDANLKLSEIYEKIGNTAKSFRYYKDHIAYRDSINNLKSIQKMADLRTDFEVSQKQAEVDLLNQEKRNQRIILISLAIIIVLGVIILSTLFWYFKNIQKEKKRSEDLLLNILPTETARQLKVNGKIDAIRFDKVTVLFTDFVEFSMFAEKIAPEKLVYSLDYYFKGFDEIISRYGLEKIKTIGDSYMCAGGIPVPNKDHAITMAKAAKEMLALVENAKKKDNGFPHFDVRIGIHTGPVVAGIVGSKKWQYDIWGDTVNIASRMESSSLPGKINLSETTYELIKDHFECEYRGEMQVKNRGNFKMYFLK</sequence>
<evidence type="ECO:0000256" key="4">
    <source>
        <dbReference type="ARBA" id="ARBA00022989"/>
    </source>
</evidence>
<keyword evidence="11" id="KW-1185">Reference proteome</keyword>
<name>A0ABS9C093_9BACT</name>
<feature type="domain" description="Guanylate cyclase" evidence="9">
    <location>
        <begin position="423"/>
        <end position="552"/>
    </location>
</feature>
<evidence type="ECO:0000256" key="6">
    <source>
        <dbReference type="ARBA" id="ARBA00023239"/>
    </source>
</evidence>
<dbReference type="InterPro" id="IPR029787">
    <property type="entry name" value="Nucleotide_cyclase"/>
</dbReference>
<dbReference type="SMART" id="SM00028">
    <property type="entry name" value="TPR"/>
    <property type="match status" value="6"/>
</dbReference>